<proteinExistence type="predicted"/>
<evidence type="ECO:0000313" key="2">
    <source>
        <dbReference type="Proteomes" id="UP001642464"/>
    </source>
</evidence>
<sequence length="381" mass="43752">MLGPIAHLRSLTRRVESSIRNSWDLVSSLRRLTFKWHSVWNTPLWRKELLETTPLHEWVQAAKALYHKLQKGTYLTAGNHIKPINYDARKLWFASNLTQPEIQLLRDIRQAQQLLPGTVEVRRRIGRFLFGARVHLGEPIFITVSPTTRHNAVCLKMSRYRANDPGAGHCCAKDDPKVWEDTTVTIPVPDYETRRCSAVRDPWCVNVAFQSMIGFVFAELLGAVSLGEIFEYQQWLHNESHLNLEQHVALEPDLETEWKQNFVGKQHDKLCLWLAFVAADTEPSPWTAPSSHFETLLRDATTYRTKYASAVQERLSHQQHHIHVWDPKHKCAVPLPGCRKKNAPNKCKHGFPKALCDTARVICRGNARQFPQSTAGRRNGL</sequence>
<name>A0ABP0JQX6_9DINO</name>
<keyword evidence="1" id="KW-0067">ATP-binding</keyword>
<reference evidence="1 2" key="1">
    <citation type="submission" date="2024-02" db="EMBL/GenBank/DDBJ databases">
        <authorList>
            <person name="Chen Y."/>
            <person name="Shah S."/>
            <person name="Dougan E. K."/>
            <person name="Thang M."/>
            <person name="Chan C."/>
        </authorList>
    </citation>
    <scope>NUCLEOTIDE SEQUENCE [LARGE SCALE GENOMIC DNA]</scope>
</reference>
<comment type="caution">
    <text evidence="1">The sequence shown here is derived from an EMBL/GenBank/DDBJ whole genome shotgun (WGS) entry which is preliminary data.</text>
</comment>
<organism evidence="1 2">
    <name type="scientific">Durusdinium trenchii</name>
    <dbReference type="NCBI Taxonomy" id="1381693"/>
    <lineage>
        <taxon>Eukaryota</taxon>
        <taxon>Sar</taxon>
        <taxon>Alveolata</taxon>
        <taxon>Dinophyceae</taxon>
        <taxon>Suessiales</taxon>
        <taxon>Symbiodiniaceae</taxon>
        <taxon>Durusdinium</taxon>
    </lineage>
</organism>
<keyword evidence="2" id="KW-1185">Reference proteome</keyword>
<dbReference type="EMBL" id="CAXAMM010008254">
    <property type="protein sequence ID" value="CAK9016870.1"/>
    <property type="molecule type" value="Genomic_DNA"/>
</dbReference>
<dbReference type="GO" id="GO:0004386">
    <property type="term" value="F:helicase activity"/>
    <property type="evidence" value="ECO:0007669"/>
    <property type="project" value="UniProtKB-KW"/>
</dbReference>
<accession>A0ABP0JQX6</accession>
<keyword evidence="1" id="KW-0378">Hydrolase</keyword>
<gene>
    <name evidence="1" type="ORF">SCF082_LOCUS13381</name>
</gene>
<dbReference type="Proteomes" id="UP001642464">
    <property type="component" value="Unassembled WGS sequence"/>
</dbReference>
<evidence type="ECO:0000313" key="1">
    <source>
        <dbReference type="EMBL" id="CAK9016870.1"/>
    </source>
</evidence>
<keyword evidence="1" id="KW-0347">Helicase</keyword>
<protein>
    <submittedName>
        <fullName evidence="1">ATP-dependent DNA helicase</fullName>
    </submittedName>
</protein>
<keyword evidence="1" id="KW-0547">Nucleotide-binding</keyword>